<dbReference type="SMART" id="SM00317">
    <property type="entry name" value="SET"/>
    <property type="match status" value="1"/>
</dbReference>
<evidence type="ECO:0000313" key="3">
    <source>
        <dbReference type="EMBL" id="KAK5170458.1"/>
    </source>
</evidence>
<dbReference type="CDD" id="cd20071">
    <property type="entry name" value="SET_SMYD"/>
    <property type="match status" value="1"/>
</dbReference>
<dbReference type="AlphaFoldDB" id="A0AAV9PBM6"/>
<evidence type="ECO:0000256" key="1">
    <source>
        <dbReference type="SAM" id="MobiDB-lite"/>
    </source>
</evidence>
<dbReference type="InterPro" id="IPR046341">
    <property type="entry name" value="SET_dom_sf"/>
</dbReference>
<reference evidence="3 4" key="1">
    <citation type="submission" date="2023-08" db="EMBL/GenBank/DDBJ databases">
        <title>Black Yeasts Isolated from many extreme environments.</title>
        <authorList>
            <person name="Coleine C."/>
            <person name="Stajich J.E."/>
            <person name="Selbmann L."/>
        </authorList>
    </citation>
    <scope>NUCLEOTIDE SEQUENCE [LARGE SCALE GENOMIC DNA]</scope>
    <source>
        <strain evidence="3 4">CCFEE 5935</strain>
    </source>
</reference>
<dbReference type="EMBL" id="JAVRRT010000007">
    <property type="protein sequence ID" value="KAK5170458.1"/>
    <property type="molecule type" value="Genomic_DNA"/>
</dbReference>
<dbReference type="InterPro" id="IPR001214">
    <property type="entry name" value="SET_dom"/>
</dbReference>
<comment type="caution">
    <text evidence="3">The sequence shown here is derived from an EMBL/GenBank/DDBJ whole genome shotgun (WGS) entry which is preliminary data.</text>
</comment>
<dbReference type="GeneID" id="89926390"/>
<dbReference type="Gene3D" id="2.170.270.10">
    <property type="entry name" value="SET domain"/>
    <property type="match status" value="1"/>
</dbReference>
<evidence type="ECO:0000259" key="2">
    <source>
        <dbReference type="PROSITE" id="PS50280"/>
    </source>
</evidence>
<feature type="region of interest" description="Disordered" evidence="1">
    <location>
        <begin position="23"/>
        <end position="43"/>
    </location>
</feature>
<name>A0AAV9PBM6_9PEZI</name>
<proteinExistence type="predicted"/>
<organism evidence="3 4">
    <name type="scientific">Saxophila tyrrhenica</name>
    <dbReference type="NCBI Taxonomy" id="1690608"/>
    <lineage>
        <taxon>Eukaryota</taxon>
        <taxon>Fungi</taxon>
        <taxon>Dikarya</taxon>
        <taxon>Ascomycota</taxon>
        <taxon>Pezizomycotina</taxon>
        <taxon>Dothideomycetes</taxon>
        <taxon>Dothideomycetidae</taxon>
        <taxon>Mycosphaerellales</taxon>
        <taxon>Extremaceae</taxon>
        <taxon>Saxophila</taxon>
    </lineage>
</organism>
<sequence>MPPAGGTLSAPVNVLRDWVDRGGSEDTSAYVDTQDSEPQSHSLPRLEVRSSAGKGLGLFTCEHIPAYTRVVDDDALLSLGPKENLPELWRKYLALPQEDRQCFESLSVHENQTSKEEDQIVKLKQRGYAEDEARKMSQVSSKYLSNAFNTEDRTAHGGLGGQQGSRWSSALFPTIARINHSCVPNCHPHYNLLSGAEVLYTLRDIEVGEELSISYFDMTSPFATRQARAKSWGFTCSCTACGRQGSFASGEYEGKLALVHHVVETQVSFMKTNTPAEDVETANRAIEIASDPDLPWLVASLPVLHKTLALRLQKANEWDPERFGAQFASVQSIFQEALKWELRTKGSQTLQRTDRR</sequence>
<keyword evidence="4" id="KW-1185">Reference proteome</keyword>
<accession>A0AAV9PBM6</accession>
<gene>
    <name evidence="3" type="ORF">LTR77_005046</name>
</gene>
<dbReference type="PANTHER" id="PTHR47332">
    <property type="entry name" value="SET DOMAIN-CONTAINING PROTEIN 5"/>
    <property type="match status" value="1"/>
</dbReference>
<feature type="domain" description="SET" evidence="2">
    <location>
        <begin position="44"/>
        <end position="216"/>
    </location>
</feature>
<dbReference type="Proteomes" id="UP001337655">
    <property type="component" value="Unassembled WGS sequence"/>
</dbReference>
<feature type="compositionally biased region" description="Polar residues" evidence="1">
    <location>
        <begin position="25"/>
        <end position="42"/>
    </location>
</feature>
<dbReference type="PANTHER" id="PTHR47332:SF4">
    <property type="entry name" value="SET DOMAIN-CONTAINING PROTEIN 5"/>
    <property type="match status" value="1"/>
</dbReference>
<dbReference type="Pfam" id="PF00856">
    <property type="entry name" value="SET"/>
    <property type="match status" value="1"/>
</dbReference>
<dbReference type="RefSeq" id="XP_064659656.1">
    <property type="nucleotide sequence ID" value="XM_064802295.1"/>
</dbReference>
<dbReference type="SUPFAM" id="SSF82199">
    <property type="entry name" value="SET domain"/>
    <property type="match status" value="1"/>
</dbReference>
<dbReference type="PROSITE" id="PS50280">
    <property type="entry name" value="SET"/>
    <property type="match status" value="1"/>
</dbReference>
<protein>
    <recommendedName>
        <fullName evidence="2">SET domain-containing protein</fullName>
    </recommendedName>
</protein>
<dbReference type="InterPro" id="IPR053185">
    <property type="entry name" value="SET_domain_protein"/>
</dbReference>
<evidence type="ECO:0000313" key="4">
    <source>
        <dbReference type="Proteomes" id="UP001337655"/>
    </source>
</evidence>